<dbReference type="InterPro" id="IPR016181">
    <property type="entry name" value="Acyl_CoA_acyltransferase"/>
</dbReference>
<dbReference type="InterPro" id="IPR038740">
    <property type="entry name" value="BioF2-like_GNAT_dom"/>
</dbReference>
<accession>A0A501PBG8</accession>
<dbReference type="AlphaFoldDB" id="A0A501PBG8"/>
<name>A0A501PBG8_9PROT</name>
<dbReference type="InterPro" id="IPR050644">
    <property type="entry name" value="PG_Glycine_Bridge_Synth"/>
</dbReference>
<keyword evidence="3" id="KW-1185">Reference proteome</keyword>
<sequence length="344" mass="39467">MQVKLYDINGDPTAWNDYVLAHPSATAAHMMAWGRAVHVSMGHPLYYVCVEDEGKIRGLVPLVHVKSSLFGNSLISVAFATNGGPLFDNDEVLALLDEECARLAEELRVDCVEFRNMDRVHEDWPCKEDMYSVFRKELSTDNEENMKAIPRKQRAMVRKGIKFELRAEIDEDVERLYPLYAESVRNLGTPVFPKKLFQAMKDEFGKDCEILTVCTPDGQPIASVMSLYFRNEVFPYYGGATLDARKYAANDFMYWSVMERAVSERGCEIFDFGRSKNGTGSFSFKKNWGFEPRPLHYEYYLREGQEVPEVNPMNPKYQLMIKTWRKLPLPVANFLGPFIARSLG</sequence>
<proteinExistence type="predicted"/>
<comment type="caution">
    <text evidence="2">The sequence shown here is derived from an EMBL/GenBank/DDBJ whole genome shotgun (WGS) entry which is preliminary data.</text>
</comment>
<feature type="domain" description="BioF2-like acetyltransferase" evidence="1">
    <location>
        <begin position="148"/>
        <end position="285"/>
    </location>
</feature>
<dbReference type="Gene3D" id="3.40.630.30">
    <property type="match status" value="1"/>
</dbReference>
<reference evidence="3" key="1">
    <citation type="submission" date="2019-06" db="EMBL/GenBank/DDBJ databases">
        <title>The complete genome of Emcibacter congregatus ZYLT.</title>
        <authorList>
            <person name="Zhao Z."/>
        </authorList>
    </citation>
    <scope>NUCLEOTIDE SEQUENCE [LARGE SCALE GENOMIC DNA]</scope>
    <source>
        <strain evidence="3">MCCC 1A06723</strain>
    </source>
</reference>
<organism evidence="2 3">
    <name type="scientific">Emcibacter nanhaiensis</name>
    <dbReference type="NCBI Taxonomy" id="1505037"/>
    <lineage>
        <taxon>Bacteria</taxon>
        <taxon>Pseudomonadati</taxon>
        <taxon>Pseudomonadota</taxon>
        <taxon>Alphaproteobacteria</taxon>
        <taxon>Emcibacterales</taxon>
        <taxon>Emcibacteraceae</taxon>
        <taxon>Emcibacter</taxon>
    </lineage>
</organism>
<dbReference type="PANTHER" id="PTHR36174:SF1">
    <property type="entry name" value="LIPID II:GLYCINE GLYCYLTRANSFERASE"/>
    <property type="match status" value="1"/>
</dbReference>
<protein>
    <submittedName>
        <fullName evidence="2">FemAB family PEP-CTERM system-associated protein</fullName>
    </submittedName>
</protein>
<evidence type="ECO:0000259" key="1">
    <source>
        <dbReference type="Pfam" id="PF13480"/>
    </source>
</evidence>
<dbReference type="OrthoDB" id="9773932at2"/>
<dbReference type="SUPFAM" id="SSF55729">
    <property type="entry name" value="Acyl-CoA N-acyltransferases (Nat)"/>
    <property type="match status" value="2"/>
</dbReference>
<dbReference type="Proteomes" id="UP000319148">
    <property type="component" value="Unassembled WGS sequence"/>
</dbReference>
<dbReference type="NCBIfam" id="TIGR03019">
    <property type="entry name" value="pepcterm_femAB"/>
    <property type="match status" value="1"/>
</dbReference>
<evidence type="ECO:0000313" key="2">
    <source>
        <dbReference type="EMBL" id="TPD57326.1"/>
    </source>
</evidence>
<dbReference type="RefSeq" id="WP_139941641.1">
    <property type="nucleotide sequence ID" value="NZ_JBHSYP010000005.1"/>
</dbReference>
<dbReference type="Pfam" id="PF13480">
    <property type="entry name" value="Acetyltransf_6"/>
    <property type="match status" value="1"/>
</dbReference>
<gene>
    <name evidence="2" type="ORF">FIV46_14450</name>
</gene>
<dbReference type="PANTHER" id="PTHR36174">
    <property type="entry name" value="LIPID II:GLYCINE GLYCYLTRANSFERASE"/>
    <property type="match status" value="1"/>
</dbReference>
<dbReference type="InterPro" id="IPR017469">
    <property type="entry name" value="PEP-CTERM_FemAB-rel"/>
</dbReference>
<dbReference type="EMBL" id="VFIY01000018">
    <property type="protein sequence ID" value="TPD57326.1"/>
    <property type="molecule type" value="Genomic_DNA"/>
</dbReference>
<evidence type="ECO:0000313" key="3">
    <source>
        <dbReference type="Proteomes" id="UP000319148"/>
    </source>
</evidence>